<dbReference type="InterPro" id="IPR014942">
    <property type="entry name" value="AbiEii"/>
</dbReference>
<accession>K9TTJ0</accession>
<organism evidence="1 2">
    <name type="scientific">Oscillatoria acuminata PCC 6304</name>
    <dbReference type="NCBI Taxonomy" id="56110"/>
    <lineage>
        <taxon>Bacteria</taxon>
        <taxon>Bacillati</taxon>
        <taxon>Cyanobacteriota</taxon>
        <taxon>Cyanophyceae</taxon>
        <taxon>Oscillatoriophycideae</taxon>
        <taxon>Oscillatoriales</taxon>
        <taxon>Oscillatoriaceae</taxon>
        <taxon>Oscillatoria</taxon>
    </lineage>
</organism>
<keyword evidence="2" id="KW-1185">Reference proteome</keyword>
<dbReference type="PATRIC" id="fig|56110.3.peg.7421"/>
<dbReference type="EMBL" id="CP003608">
    <property type="protein sequence ID" value="AFY85496.1"/>
    <property type="molecule type" value="Genomic_DNA"/>
</dbReference>
<gene>
    <name evidence="1" type="ORF">Oscil6304_6037</name>
</gene>
<name>K9TTJ0_9CYAN</name>
<evidence type="ECO:0000313" key="1">
    <source>
        <dbReference type="EMBL" id="AFY85496.1"/>
    </source>
</evidence>
<dbReference type="HOGENOM" id="CLU_067323_0_0_3"/>
<geneLocation type="plasmid" evidence="1 2">
    <name>pOSCIL6304.01</name>
</geneLocation>
<dbReference type="RefSeq" id="WP_015163275.1">
    <property type="nucleotide sequence ID" value="NC_019700.1"/>
</dbReference>
<dbReference type="KEGG" id="oac:Oscil6304_6037"/>
<dbReference type="Proteomes" id="UP000010367">
    <property type="component" value="Plasmid pOSCIL6304.01"/>
</dbReference>
<reference evidence="1 2" key="1">
    <citation type="submission" date="2012-06" db="EMBL/GenBank/DDBJ databases">
        <title>Finished plasmid 1 of genome of Oscillatoria acuminata PCC 6304.</title>
        <authorList>
            <consortium name="US DOE Joint Genome Institute"/>
            <person name="Gugger M."/>
            <person name="Coursin T."/>
            <person name="Rippka R."/>
            <person name="Tandeau De Marsac N."/>
            <person name="Huntemann M."/>
            <person name="Wei C.-L."/>
            <person name="Han J."/>
            <person name="Detter J.C."/>
            <person name="Han C."/>
            <person name="Tapia R."/>
            <person name="Davenport K."/>
            <person name="Daligault H."/>
            <person name="Erkkila T."/>
            <person name="Gu W."/>
            <person name="Munk A.C.C."/>
            <person name="Teshima H."/>
            <person name="Xu Y."/>
            <person name="Chain P."/>
            <person name="Chen A."/>
            <person name="Krypides N."/>
            <person name="Mavromatis K."/>
            <person name="Markowitz V."/>
            <person name="Szeto E."/>
            <person name="Ivanova N."/>
            <person name="Mikhailova N."/>
            <person name="Ovchinnikova G."/>
            <person name="Pagani I."/>
            <person name="Pati A."/>
            <person name="Goodwin L."/>
            <person name="Peters L."/>
            <person name="Pitluck S."/>
            <person name="Woyke T."/>
            <person name="Kerfeld C."/>
        </authorList>
    </citation>
    <scope>NUCLEOTIDE SEQUENCE [LARGE SCALE GENOMIC DNA]</scope>
    <source>
        <strain evidence="1 2">PCC 6304</strain>
        <plasmid evidence="2">Plasmid pOSCIL6304.01</plasmid>
    </source>
</reference>
<dbReference type="Pfam" id="PF08843">
    <property type="entry name" value="AbiEii"/>
    <property type="match status" value="1"/>
</dbReference>
<sequence>MTKPKRNLAASVHQKLLNFSKEQKDDFQSVLTRYALERFLYRLSQSPYQNQYILKGALLFSIWSDETHRPTRDLDLLGYGQTEISHLEQIFREICLTQVEPDGLEFKADEVAGSRIKENQQYEGVRIRFRAFLSGTNTRTDLQIDIGFGDAVTPKAMEVEFPTILEQFPAPSLRAYPPETVIAEKFQAMVKLGIANSRLKDFYDIWFLCHNFEFKGPEIYLAIQATFGRRNTPLPQEIPSAFSAQFSQIKLKDWNAFISKNKLATNGASFNNVLSKLENFLMPPCSAAAKGEVFNKTWRQSGYWE</sequence>
<dbReference type="eggNOG" id="COG2253">
    <property type="taxonomic scope" value="Bacteria"/>
</dbReference>
<dbReference type="AlphaFoldDB" id="K9TTJ0"/>
<dbReference type="OrthoDB" id="9808443at2"/>
<protein>
    <recommendedName>
        <fullName evidence="3">Nucleotidyl transferase AbiEii/AbiGii toxin family protein</fullName>
    </recommendedName>
</protein>
<proteinExistence type="predicted"/>
<evidence type="ECO:0000313" key="2">
    <source>
        <dbReference type="Proteomes" id="UP000010367"/>
    </source>
</evidence>
<dbReference type="InParanoid" id="K9TTJ0"/>
<keyword evidence="1" id="KW-0614">Plasmid</keyword>
<evidence type="ECO:0008006" key="3">
    <source>
        <dbReference type="Google" id="ProtNLM"/>
    </source>
</evidence>